<reference evidence="2 3" key="1">
    <citation type="submission" date="2019-04" db="EMBL/GenBank/DDBJ databases">
        <title>Complete genome sequence of Agrobacterium tumefaciens CFBP7129.</title>
        <authorList>
            <person name="Haryono M."/>
            <person name="Lin Y.-C."/>
            <person name="Lai E.-M."/>
            <person name="Kuo C.-H."/>
        </authorList>
    </citation>
    <scope>NUCLEOTIDE SEQUENCE [LARGE SCALE GENOMIC DNA]</scope>
    <source>
        <strain evidence="2 3">CFBP7129</strain>
    </source>
</reference>
<organism evidence="2 3">
    <name type="scientific">Agrobacterium tumefaciens</name>
    <dbReference type="NCBI Taxonomy" id="358"/>
    <lineage>
        <taxon>Bacteria</taxon>
        <taxon>Pseudomonadati</taxon>
        <taxon>Pseudomonadota</taxon>
        <taxon>Alphaproteobacteria</taxon>
        <taxon>Hyphomicrobiales</taxon>
        <taxon>Rhizobiaceae</taxon>
        <taxon>Rhizobium/Agrobacterium group</taxon>
        <taxon>Agrobacterium</taxon>
        <taxon>Agrobacterium tumefaciens complex</taxon>
    </lineage>
</organism>
<accession>A0A4D7YRP5</accession>
<protein>
    <submittedName>
        <fullName evidence="2">Uncharacterized protein</fullName>
    </submittedName>
</protein>
<sequence length="82" mass="8785">MAASAVFIADLHNVHFMFSLLVTCVNTMAGLLAGDWVPGAMKGPGRDRRRRVPCGIGFAHTLTFTAQTCSGSVDRDTPDMLC</sequence>
<name>A0A4D7YRP5_AGRTU</name>
<keyword evidence="1" id="KW-0472">Membrane</keyword>
<dbReference type="Proteomes" id="UP000298649">
    <property type="component" value="Chromosome circular"/>
</dbReference>
<evidence type="ECO:0000256" key="1">
    <source>
        <dbReference type="SAM" id="Phobius"/>
    </source>
</evidence>
<keyword evidence="1" id="KW-1133">Transmembrane helix</keyword>
<dbReference type="EMBL" id="CP039922">
    <property type="protein sequence ID" value="QCL93902.1"/>
    <property type="molecule type" value="Genomic_DNA"/>
</dbReference>
<keyword evidence="1" id="KW-0812">Transmembrane</keyword>
<evidence type="ECO:0000313" key="3">
    <source>
        <dbReference type="Proteomes" id="UP000298649"/>
    </source>
</evidence>
<gene>
    <name evidence="2" type="ORF">CFBP7129_06625</name>
</gene>
<feature type="transmembrane region" description="Helical" evidence="1">
    <location>
        <begin position="16"/>
        <end position="41"/>
    </location>
</feature>
<dbReference type="AlphaFoldDB" id="A0A4D7YRP5"/>
<proteinExistence type="predicted"/>
<evidence type="ECO:0000313" key="2">
    <source>
        <dbReference type="EMBL" id="QCL93902.1"/>
    </source>
</evidence>